<dbReference type="Proteomes" id="UP000299102">
    <property type="component" value="Unassembled WGS sequence"/>
</dbReference>
<evidence type="ECO:0008006" key="3">
    <source>
        <dbReference type="Google" id="ProtNLM"/>
    </source>
</evidence>
<accession>A0A4C1UHI6</accession>
<dbReference type="OrthoDB" id="8775810at2759"/>
<dbReference type="AlphaFoldDB" id="A0A4C1UHI6"/>
<protein>
    <recommendedName>
        <fullName evidence="3">Reverse transcriptase domain-containing protein</fullName>
    </recommendedName>
</protein>
<evidence type="ECO:0000313" key="2">
    <source>
        <dbReference type="Proteomes" id="UP000299102"/>
    </source>
</evidence>
<organism evidence="1 2">
    <name type="scientific">Eumeta variegata</name>
    <name type="common">Bagworm moth</name>
    <name type="synonym">Eumeta japonica</name>
    <dbReference type="NCBI Taxonomy" id="151549"/>
    <lineage>
        <taxon>Eukaryota</taxon>
        <taxon>Metazoa</taxon>
        <taxon>Ecdysozoa</taxon>
        <taxon>Arthropoda</taxon>
        <taxon>Hexapoda</taxon>
        <taxon>Insecta</taxon>
        <taxon>Pterygota</taxon>
        <taxon>Neoptera</taxon>
        <taxon>Endopterygota</taxon>
        <taxon>Lepidoptera</taxon>
        <taxon>Glossata</taxon>
        <taxon>Ditrysia</taxon>
        <taxon>Tineoidea</taxon>
        <taxon>Psychidae</taxon>
        <taxon>Oiketicinae</taxon>
        <taxon>Eumeta</taxon>
    </lineage>
</organism>
<comment type="caution">
    <text evidence="1">The sequence shown here is derived from an EMBL/GenBank/DDBJ whole genome shotgun (WGS) entry which is preliminary data.</text>
</comment>
<keyword evidence="2" id="KW-1185">Reference proteome</keyword>
<name>A0A4C1UHI6_EUMVA</name>
<dbReference type="EMBL" id="BGZK01000173">
    <property type="protein sequence ID" value="GBP25875.1"/>
    <property type="molecule type" value="Genomic_DNA"/>
</dbReference>
<reference evidence="1 2" key="1">
    <citation type="journal article" date="2019" name="Commun. Biol.">
        <title>The bagworm genome reveals a unique fibroin gene that provides high tensile strength.</title>
        <authorList>
            <person name="Kono N."/>
            <person name="Nakamura H."/>
            <person name="Ohtoshi R."/>
            <person name="Tomita M."/>
            <person name="Numata K."/>
            <person name="Arakawa K."/>
        </authorList>
    </citation>
    <scope>NUCLEOTIDE SEQUENCE [LARGE SCALE GENOMIC DNA]</scope>
</reference>
<evidence type="ECO:0000313" key="1">
    <source>
        <dbReference type="EMBL" id="GBP25875.1"/>
    </source>
</evidence>
<proteinExistence type="predicted"/>
<sequence length="213" mass="24218">MRRKWLEDPVPPRHLPSIRVPSIRYRVPSQEAGNALVTLGLHNSDVAKASENLFYVSAPRRRPLPARAMRAVAAREFFIDTWVVNETSNKIWGVQTGFRKGMGCMDQVFLCEILLRGFWPRAKRGVIQGCVASPWLFNLFIDGRLHNLKEYECGLGMDELTVKCLLNADDRVIPDPLACELQMKRPDLSLRAPHSSDIKESSFDELGLCREIN</sequence>
<gene>
    <name evidence="1" type="ORF">EVAR_81756_1</name>
</gene>